<dbReference type="InterPro" id="IPR004045">
    <property type="entry name" value="Glutathione_S-Trfase_N"/>
</dbReference>
<dbReference type="GO" id="GO:0004364">
    <property type="term" value="F:glutathione transferase activity"/>
    <property type="evidence" value="ECO:0007669"/>
    <property type="project" value="TreeGrafter"/>
</dbReference>
<dbReference type="Pfam" id="PF22041">
    <property type="entry name" value="GST_C_7"/>
    <property type="match status" value="1"/>
</dbReference>
<keyword evidence="3" id="KW-1185">Reference proteome</keyword>
<comment type="caution">
    <text evidence="2">The sequence shown here is derived from an EMBL/GenBank/DDBJ whole genome shotgun (WGS) entry which is preliminary data.</text>
</comment>
<evidence type="ECO:0000259" key="1">
    <source>
        <dbReference type="PROSITE" id="PS50404"/>
    </source>
</evidence>
<dbReference type="GO" id="GO:0006749">
    <property type="term" value="P:glutathione metabolic process"/>
    <property type="evidence" value="ECO:0007669"/>
    <property type="project" value="TreeGrafter"/>
</dbReference>
<dbReference type="GO" id="GO:0016034">
    <property type="term" value="F:maleylacetoacetate isomerase activity"/>
    <property type="evidence" value="ECO:0007669"/>
    <property type="project" value="TreeGrafter"/>
</dbReference>
<dbReference type="InterPro" id="IPR036249">
    <property type="entry name" value="Thioredoxin-like_sf"/>
</dbReference>
<evidence type="ECO:0000313" key="2">
    <source>
        <dbReference type="EMBL" id="KAF5389922.1"/>
    </source>
</evidence>
<sequence>MSDNTTIIFYDISFAEPNVCWSPNTWKTRFCLNYKGLSYRTEWVEYPDIESVCRRIGAAPTHKTPVDVIKVDVTPAYTFPVIYDPTTKRAISESFEIALYLDATYPNTPRLIPPGTHDFQLAFVSLAMLRIIPHAGPLMRVKVFKKLAQGRSQEYFRRTREAMYGKKIEEFEPEGEASIEVWKGFQAGLQLLDEVARKETGGDYLHGANPIFADFALAGIFQWCKAGFGADSEQWKEIMEWQDGRWAAFVARLDKYTQV</sequence>
<dbReference type="EMBL" id="JAACJN010000019">
    <property type="protein sequence ID" value="KAF5389922.1"/>
    <property type="molecule type" value="Genomic_DNA"/>
</dbReference>
<gene>
    <name evidence="2" type="ORF">D9757_003641</name>
</gene>
<dbReference type="Pfam" id="PF13409">
    <property type="entry name" value="GST_N_2"/>
    <property type="match status" value="1"/>
</dbReference>
<dbReference type="PROSITE" id="PS50404">
    <property type="entry name" value="GST_NTER"/>
    <property type="match status" value="1"/>
</dbReference>
<dbReference type="PANTHER" id="PTHR42673">
    <property type="entry name" value="MALEYLACETOACETATE ISOMERASE"/>
    <property type="match status" value="1"/>
</dbReference>
<dbReference type="Proteomes" id="UP000518752">
    <property type="component" value="Unassembled WGS sequence"/>
</dbReference>
<evidence type="ECO:0000313" key="3">
    <source>
        <dbReference type="Proteomes" id="UP000518752"/>
    </source>
</evidence>
<dbReference type="OrthoDB" id="4951845at2759"/>
<dbReference type="InterPro" id="IPR054416">
    <property type="entry name" value="GST_UstS-like_C"/>
</dbReference>
<dbReference type="InterPro" id="IPR036282">
    <property type="entry name" value="Glutathione-S-Trfase_C_sf"/>
</dbReference>
<organism evidence="2 3">
    <name type="scientific">Collybiopsis confluens</name>
    <dbReference type="NCBI Taxonomy" id="2823264"/>
    <lineage>
        <taxon>Eukaryota</taxon>
        <taxon>Fungi</taxon>
        <taxon>Dikarya</taxon>
        <taxon>Basidiomycota</taxon>
        <taxon>Agaricomycotina</taxon>
        <taxon>Agaricomycetes</taxon>
        <taxon>Agaricomycetidae</taxon>
        <taxon>Agaricales</taxon>
        <taxon>Marasmiineae</taxon>
        <taxon>Omphalotaceae</taxon>
        <taxon>Collybiopsis</taxon>
    </lineage>
</organism>
<accession>A0A8H5HUR2</accession>
<dbReference type="PANTHER" id="PTHR42673:SF4">
    <property type="entry name" value="MALEYLACETOACETATE ISOMERASE"/>
    <property type="match status" value="1"/>
</dbReference>
<name>A0A8H5HUR2_9AGAR</name>
<dbReference type="SUPFAM" id="SSF47616">
    <property type="entry name" value="GST C-terminal domain-like"/>
    <property type="match status" value="1"/>
</dbReference>
<feature type="domain" description="GST N-terminal" evidence="1">
    <location>
        <begin position="12"/>
        <end position="109"/>
    </location>
</feature>
<dbReference type="SUPFAM" id="SSF52833">
    <property type="entry name" value="Thioredoxin-like"/>
    <property type="match status" value="1"/>
</dbReference>
<protein>
    <recommendedName>
        <fullName evidence="1">GST N-terminal domain-containing protein</fullName>
    </recommendedName>
</protein>
<dbReference type="Gene3D" id="3.40.30.10">
    <property type="entry name" value="Glutaredoxin"/>
    <property type="match status" value="1"/>
</dbReference>
<dbReference type="AlphaFoldDB" id="A0A8H5HUR2"/>
<dbReference type="GO" id="GO:0006559">
    <property type="term" value="P:L-phenylalanine catabolic process"/>
    <property type="evidence" value="ECO:0007669"/>
    <property type="project" value="TreeGrafter"/>
</dbReference>
<proteinExistence type="predicted"/>
<reference evidence="2 3" key="1">
    <citation type="journal article" date="2020" name="ISME J.">
        <title>Uncovering the hidden diversity of litter-decomposition mechanisms in mushroom-forming fungi.</title>
        <authorList>
            <person name="Floudas D."/>
            <person name="Bentzer J."/>
            <person name="Ahren D."/>
            <person name="Johansson T."/>
            <person name="Persson P."/>
            <person name="Tunlid A."/>
        </authorList>
    </citation>
    <scope>NUCLEOTIDE SEQUENCE [LARGE SCALE GENOMIC DNA]</scope>
    <source>
        <strain evidence="2 3">CBS 406.79</strain>
    </source>
</reference>
<dbReference type="Gene3D" id="1.20.1050.10">
    <property type="match status" value="1"/>
</dbReference>